<feature type="chain" id="PRO_5016245589" description="PXA domain-containing protein" evidence="5">
    <location>
        <begin position="25"/>
        <end position="1476"/>
    </location>
</feature>
<dbReference type="PROSITE" id="PS51207">
    <property type="entry name" value="PXA"/>
    <property type="match status" value="1"/>
</dbReference>
<dbReference type="STRING" id="1882483.A0A317XS53"/>
<keyword evidence="10" id="KW-1185">Reference proteome</keyword>
<dbReference type="InterPro" id="IPR016137">
    <property type="entry name" value="RGS"/>
</dbReference>
<evidence type="ECO:0000256" key="4">
    <source>
        <dbReference type="SAM" id="Phobius"/>
    </source>
</evidence>
<dbReference type="InterPro" id="IPR013937">
    <property type="entry name" value="Sorting_nexin_C"/>
</dbReference>
<sequence length="1476" mass="162104">MAWTTTHAVTWVAVISLVPPLLNAIVQPRPVTFLWASPLLFLLWSLCLPIAYLAACSIVDNRRPSTRVRTRSRSSSSGAALPRLSFLSSAAWSASNTRLGWARSSSGPARPPIYPASSHFSDAFDDVIHLIMRDFVLKWHVPLSTGSTEPSPSQMAPEFAHAVESVIRAALDNVKGLVTDLDLANFVVRKLLPRITSHLDSYRRAEIEFRGTLDDSHLAVFGSDQMDLFLAGKYENGVLHPAVGDMSSLHTKPAEQAFLRTAVTRLLQAVLPFPEIESPSVVIVVREILSCTILSSVIDMLSDPDFWNNLLEQKAGAVLHEQVLVGKLREALDKQDPNSLLSSSPKRSPAKTSAAAAAFAAGATKLDLANNFRLHWPGQDSKRPDQRSFEAFLKGIRETTSLLEARRNKADVAMQIRKTKTALERLSDDPDSASSVKLHSYLRRLEKAHSIAELRVLELGSNKGVQASQPSRSASAAAAGADPHSSRAKLHDVLLNPSSLSFFMEFMDRRQRSILVQFWLIVDSFKAPLEDPDIDPQTEREQMDAASKATSPSRSAVKTLRDDLFMFDSVYYASPTIKVHPRLVENAKKFIRDVDRDANVTALQVYHARRSVLKAQKEVLEEMQDEDWPLFKKSDLFLKAVQDLSPNPVLTAGLASSVAAAANNDMAIQSSRDWASDADAHLNAVGSRHVRTPVRTSAKGDAFQHADLFGTDTPLGSESISKKVDLFGDSVAGGSRSKASSKAGNLDILIGGRTQHAGPDGRVPLFREDPLFDDAEDEDAEGEAVDDRDGDEAEHADSSSEFVQVERMDAIQSALQSIIDEDLDRNRASDTHNTNTPPAMSASGHSAGMRKTSDHSIEQRAKGRREAEPYSVGEETGDQVGTTLARSGPGKTAGVRFQIDGDEDDTGADTLVTPTQTAPASPIMHPNPKQEIERLRLQQEKLESQADILEALIRKAELTGARAGEMRLLVQSLNAVRRESRDLRWQQDQYEKQLADSQLVAGHTRVKITGTMISVDQEGKDYAVYLIEVALSAPPTPSSPIAKKADSAAVGKRSRSASNATASAVARGWIVGRRYSEFWTLHQALKDRYPEVRALENEFPGKRLVGLTHAPFVDARKAALERYLQALVKLPVACESEELRLFFSQAPMSGEGSSPMATSPSLSRKSTETGLGSPNEAYSADGDGKASLTPNFPGRDFVKTIFKSMTGVAEGLDDLIGIGPSMLDVVMQRLSSQVAGQSKMGQGQLVQGIADIDMVSQAMNENATAAELREAAGAGTSYWTEPICDLFVSLFELKENNNWLRRQAIVILLQQIFGSTVERKVRETFSNLISPNSLTNYLGAFKQGLWPNGELKQPTPPRSQHDKDLLRENANRKLSTLVPELAANFVGRENARRGTRRIFAALQNKRLNKHLIYSLLDLCFDEILPPPPPPPPAKQQHQQQKQQQQQQQQQQARSTPPLSSHAQKQTQQPRLRSQRF</sequence>
<dbReference type="InterPro" id="IPR001683">
    <property type="entry name" value="PX_dom"/>
</dbReference>
<dbReference type="SMART" id="SM00312">
    <property type="entry name" value="PX"/>
    <property type="match status" value="1"/>
</dbReference>
<name>A0A317XS53_9BASI</name>
<proteinExistence type="inferred from homology"/>
<dbReference type="SUPFAM" id="SSF48097">
    <property type="entry name" value="Regulator of G-protein signaling, RGS"/>
    <property type="match status" value="1"/>
</dbReference>
<dbReference type="SMART" id="SM00315">
    <property type="entry name" value="RGS"/>
    <property type="match status" value="1"/>
</dbReference>
<keyword evidence="4" id="KW-0472">Membrane</keyword>
<organism evidence="9 10">
    <name type="scientific">Testicularia cyperi</name>
    <dbReference type="NCBI Taxonomy" id="1882483"/>
    <lineage>
        <taxon>Eukaryota</taxon>
        <taxon>Fungi</taxon>
        <taxon>Dikarya</taxon>
        <taxon>Basidiomycota</taxon>
        <taxon>Ustilaginomycotina</taxon>
        <taxon>Ustilaginomycetes</taxon>
        <taxon>Ustilaginales</taxon>
        <taxon>Anthracoideaceae</taxon>
        <taxon>Testicularia</taxon>
    </lineage>
</organism>
<dbReference type="InParanoid" id="A0A317XS53"/>
<dbReference type="SMART" id="SM00313">
    <property type="entry name" value="PXA"/>
    <property type="match status" value="1"/>
</dbReference>
<evidence type="ECO:0000259" key="6">
    <source>
        <dbReference type="PROSITE" id="PS50132"/>
    </source>
</evidence>
<keyword evidence="2" id="KW-0175">Coiled coil</keyword>
<dbReference type="PROSITE" id="PS50132">
    <property type="entry name" value="RGS"/>
    <property type="match status" value="1"/>
</dbReference>
<dbReference type="SUPFAM" id="SSF64268">
    <property type="entry name" value="PX domain"/>
    <property type="match status" value="1"/>
</dbReference>
<dbReference type="InterPro" id="IPR044926">
    <property type="entry name" value="RGS_subdomain_2"/>
</dbReference>
<feature type="region of interest" description="Disordered" evidence="3">
    <location>
        <begin position="463"/>
        <end position="483"/>
    </location>
</feature>
<dbReference type="Pfam" id="PF00615">
    <property type="entry name" value="RGS"/>
    <property type="match status" value="1"/>
</dbReference>
<dbReference type="PANTHER" id="PTHR22775:SF3">
    <property type="entry name" value="SORTING NEXIN-13"/>
    <property type="match status" value="1"/>
</dbReference>
<evidence type="ECO:0000313" key="10">
    <source>
        <dbReference type="Proteomes" id="UP000246740"/>
    </source>
</evidence>
<reference evidence="9 10" key="1">
    <citation type="journal article" date="2018" name="Mol. Biol. Evol.">
        <title>Broad Genomic Sampling Reveals a Smut Pathogenic Ancestry of the Fungal Clade Ustilaginomycotina.</title>
        <authorList>
            <person name="Kijpornyongpan T."/>
            <person name="Mondo S.J."/>
            <person name="Barry K."/>
            <person name="Sandor L."/>
            <person name="Lee J."/>
            <person name="Lipzen A."/>
            <person name="Pangilinan J."/>
            <person name="LaButti K."/>
            <person name="Hainaut M."/>
            <person name="Henrissat B."/>
            <person name="Grigoriev I.V."/>
            <person name="Spatafora J.W."/>
            <person name="Aime M.C."/>
        </authorList>
    </citation>
    <scope>NUCLEOTIDE SEQUENCE [LARGE SCALE GENOMIC DNA]</scope>
    <source>
        <strain evidence="9 10">MCA 3645</strain>
    </source>
</reference>
<keyword evidence="4" id="KW-1133">Transmembrane helix</keyword>
<dbReference type="Gene3D" id="1.10.167.10">
    <property type="entry name" value="Regulator of G-protein Signalling 4, domain 2"/>
    <property type="match status" value="1"/>
</dbReference>
<feature type="compositionally biased region" description="Low complexity" evidence="3">
    <location>
        <begin position="1434"/>
        <end position="1452"/>
    </location>
</feature>
<dbReference type="OrthoDB" id="120967at2759"/>
<comment type="similarity">
    <text evidence="1">Belongs to the sorting nexin family.</text>
</comment>
<dbReference type="InterPro" id="IPR036305">
    <property type="entry name" value="RGS_sf"/>
</dbReference>
<keyword evidence="4" id="KW-0812">Transmembrane</keyword>
<feature type="transmembrane region" description="Helical" evidence="4">
    <location>
        <begin position="34"/>
        <end position="59"/>
    </location>
</feature>
<gene>
    <name evidence="9" type="ORF">BCV70DRAFT_200292</name>
</gene>
<evidence type="ECO:0000256" key="2">
    <source>
        <dbReference type="SAM" id="Coils"/>
    </source>
</evidence>
<protein>
    <recommendedName>
        <fullName evidence="11">PXA domain-containing protein</fullName>
    </recommendedName>
</protein>
<feature type="region of interest" description="Disordered" evidence="3">
    <location>
        <begin position="1148"/>
        <end position="1186"/>
    </location>
</feature>
<evidence type="ECO:0008006" key="11">
    <source>
        <dbReference type="Google" id="ProtNLM"/>
    </source>
</evidence>
<accession>A0A317XS53</accession>
<dbReference type="InterPro" id="IPR036871">
    <property type="entry name" value="PX_dom_sf"/>
</dbReference>
<feature type="region of interest" description="Disordered" evidence="3">
    <location>
        <begin position="531"/>
        <end position="554"/>
    </location>
</feature>
<evidence type="ECO:0000259" key="8">
    <source>
        <dbReference type="PROSITE" id="PS51207"/>
    </source>
</evidence>
<dbReference type="FunCoup" id="A0A317XS53">
    <property type="interactions" value="334"/>
</dbReference>
<dbReference type="GO" id="GO:0035091">
    <property type="term" value="F:phosphatidylinositol binding"/>
    <property type="evidence" value="ECO:0007669"/>
    <property type="project" value="InterPro"/>
</dbReference>
<feature type="domain" description="PX" evidence="7">
    <location>
        <begin position="1003"/>
        <end position="1150"/>
    </location>
</feature>
<dbReference type="Gene3D" id="3.30.1520.10">
    <property type="entry name" value="Phox-like domain"/>
    <property type="match status" value="1"/>
</dbReference>
<feature type="domain" description="RGS" evidence="6">
    <location>
        <begin position="489"/>
        <end position="641"/>
    </location>
</feature>
<evidence type="ECO:0000313" key="9">
    <source>
        <dbReference type="EMBL" id="PWZ00131.1"/>
    </source>
</evidence>
<dbReference type="Proteomes" id="UP000246740">
    <property type="component" value="Unassembled WGS sequence"/>
</dbReference>
<feature type="compositionally biased region" description="Pro residues" evidence="3">
    <location>
        <begin position="1424"/>
        <end position="1433"/>
    </location>
</feature>
<dbReference type="EMBL" id="KZ819193">
    <property type="protein sequence ID" value="PWZ00131.1"/>
    <property type="molecule type" value="Genomic_DNA"/>
</dbReference>
<feature type="compositionally biased region" description="Acidic residues" evidence="3">
    <location>
        <begin position="776"/>
        <end position="792"/>
    </location>
</feature>
<feature type="compositionally biased region" description="Basic and acidic residues" evidence="3">
    <location>
        <begin position="851"/>
        <end position="868"/>
    </location>
</feature>
<evidence type="ECO:0000259" key="7">
    <source>
        <dbReference type="PROSITE" id="PS50195"/>
    </source>
</evidence>
<feature type="domain" description="PXA" evidence="8">
    <location>
        <begin position="117"/>
        <end position="319"/>
    </location>
</feature>
<feature type="signal peptide" evidence="5">
    <location>
        <begin position="1"/>
        <end position="24"/>
    </location>
</feature>
<feature type="coiled-coil region" evidence="2">
    <location>
        <begin position="932"/>
        <end position="993"/>
    </location>
</feature>
<feature type="compositionally biased region" description="Polar residues" evidence="3">
    <location>
        <begin position="1151"/>
        <end position="1172"/>
    </location>
</feature>
<evidence type="ECO:0000256" key="3">
    <source>
        <dbReference type="SAM" id="MobiDB-lite"/>
    </source>
</evidence>
<dbReference type="PROSITE" id="PS50195">
    <property type="entry name" value="PX"/>
    <property type="match status" value="1"/>
</dbReference>
<feature type="compositionally biased region" description="Low complexity" evidence="3">
    <location>
        <begin position="466"/>
        <end position="483"/>
    </location>
</feature>
<evidence type="ECO:0000256" key="1">
    <source>
        <dbReference type="ARBA" id="ARBA00010883"/>
    </source>
</evidence>
<feature type="region of interest" description="Disordered" evidence="3">
    <location>
        <begin position="821"/>
        <end position="927"/>
    </location>
</feature>
<dbReference type="InterPro" id="IPR003114">
    <property type="entry name" value="Phox_assoc"/>
</dbReference>
<dbReference type="Pfam" id="PF00787">
    <property type="entry name" value="PX"/>
    <property type="match status" value="1"/>
</dbReference>
<feature type="compositionally biased region" description="Basic and acidic residues" evidence="3">
    <location>
        <begin position="793"/>
        <end position="804"/>
    </location>
</feature>
<evidence type="ECO:0000256" key="5">
    <source>
        <dbReference type="SAM" id="SignalP"/>
    </source>
</evidence>
<feature type="region of interest" description="Disordered" evidence="3">
    <location>
        <begin position="1422"/>
        <end position="1476"/>
    </location>
</feature>
<feature type="region of interest" description="Disordered" evidence="3">
    <location>
        <begin position="776"/>
        <end position="804"/>
    </location>
</feature>
<keyword evidence="5" id="KW-0732">Signal</keyword>
<dbReference type="PANTHER" id="PTHR22775">
    <property type="entry name" value="SORTING NEXIN"/>
    <property type="match status" value="1"/>
</dbReference>
<feature type="compositionally biased region" description="Polar residues" evidence="3">
    <location>
        <begin position="1453"/>
        <end position="1476"/>
    </location>
</feature>
<dbReference type="Pfam" id="PF08628">
    <property type="entry name" value="Nexin_C"/>
    <property type="match status" value="1"/>
</dbReference>
<dbReference type="Pfam" id="PF02194">
    <property type="entry name" value="PXA"/>
    <property type="match status" value="1"/>
</dbReference>